<accession>A0A1B4V5Q0</accession>
<evidence type="ECO:0000313" key="6">
    <source>
        <dbReference type="Proteomes" id="UP000218899"/>
    </source>
</evidence>
<dbReference type="CDD" id="cd05374">
    <property type="entry name" value="17beta-HSD-like_SDR_c"/>
    <property type="match status" value="1"/>
</dbReference>
<dbReference type="PROSITE" id="PS00061">
    <property type="entry name" value="ADH_SHORT"/>
    <property type="match status" value="1"/>
</dbReference>
<organism evidence="5 6">
    <name type="scientific">Sulfurifustis variabilis</name>
    <dbReference type="NCBI Taxonomy" id="1675686"/>
    <lineage>
        <taxon>Bacteria</taxon>
        <taxon>Pseudomonadati</taxon>
        <taxon>Pseudomonadota</taxon>
        <taxon>Gammaproteobacteria</taxon>
        <taxon>Acidiferrobacterales</taxon>
        <taxon>Acidiferrobacteraceae</taxon>
        <taxon>Sulfurifustis</taxon>
    </lineage>
</organism>
<protein>
    <submittedName>
        <fullName evidence="5">Oxidoreductase</fullName>
    </submittedName>
</protein>
<dbReference type="Gene3D" id="3.40.50.720">
    <property type="entry name" value="NAD(P)-binding Rossmann-like Domain"/>
    <property type="match status" value="1"/>
</dbReference>
<dbReference type="PANTHER" id="PTHR44169">
    <property type="entry name" value="NADPH-DEPENDENT 1-ACYLDIHYDROXYACETONE PHOSPHATE REDUCTASE"/>
    <property type="match status" value="1"/>
</dbReference>
<dbReference type="PANTHER" id="PTHR44169:SF6">
    <property type="entry name" value="NADPH-DEPENDENT 1-ACYLDIHYDROXYACETONE PHOSPHATE REDUCTASE"/>
    <property type="match status" value="1"/>
</dbReference>
<dbReference type="Pfam" id="PF00106">
    <property type="entry name" value="adh_short"/>
    <property type="match status" value="1"/>
</dbReference>
<name>A0A1B4V5Q0_9GAMM</name>
<keyword evidence="2" id="KW-0560">Oxidoreductase</keyword>
<dbReference type="PRINTS" id="PR00080">
    <property type="entry name" value="SDRFAMILY"/>
</dbReference>
<evidence type="ECO:0000256" key="3">
    <source>
        <dbReference type="RuleBase" id="RU000363"/>
    </source>
</evidence>
<evidence type="ECO:0000313" key="5">
    <source>
        <dbReference type="EMBL" id="BAU48869.1"/>
    </source>
</evidence>
<reference evidence="5 6" key="1">
    <citation type="submission" date="2015-08" db="EMBL/GenBank/DDBJ databases">
        <title>Complete genome sequence of Sulfurifustis variabilis.</title>
        <authorList>
            <person name="Miura A."/>
            <person name="Kojima H."/>
            <person name="Fukui M."/>
        </authorList>
    </citation>
    <scope>NUCLEOTIDE SEQUENCE [LARGE SCALE GENOMIC DNA]</scope>
    <source>
        <strain evidence="6">skN76</strain>
    </source>
</reference>
<gene>
    <name evidence="5" type="ORF">SVA_2319</name>
</gene>
<keyword evidence="6" id="KW-1185">Reference proteome</keyword>
<dbReference type="SUPFAM" id="SSF51735">
    <property type="entry name" value="NAD(P)-binding Rossmann-fold domains"/>
    <property type="match status" value="1"/>
</dbReference>
<evidence type="ECO:0000256" key="2">
    <source>
        <dbReference type="ARBA" id="ARBA00023002"/>
    </source>
</evidence>
<dbReference type="InterPro" id="IPR036291">
    <property type="entry name" value="NAD(P)-bd_dom_sf"/>
</dbReference>
<sequence length="280" mass="30668">MPRSVLVTGCSSGIGKSVAFGLKARGYRVYATARRPADVAALREAGLDALFLDLDSSESIRIAVDEVLSRTAGRLHGLVNNAAYGQPGAVEDLSREALRAQFETNLFGTHELTARLLPAFRARNEGRIVQISSLLGLVCLAYRGAYNASKFALEALTDTLRLELRGSGIRISLVEPGPIATRFRDNAYAAYKRHIDPTGSVHRSNYEHMERRLAGRGGPLPFTLPAEAVLPKVVHALEARRPRPRYAVTVPTRFFAVARRLLPTTALDRLLWRVSGAGRR</sequence>
<dbReference type="RefSeq" id="WP_096461341.1">
    <property type="nucleotide sequence ID" value="NZ_AP014936.1"/>
</dbReference>
<proteinExistence type="inferred from homology"/>
<dbReference type="InterPro" id="IPR057326">
    <property type="entry name" value="KR_dom"/>
</dbReference>
<dbReference type="GO" id="GO:0016491">
    <property type="term" value="F:oxidoreductase activity"/>
    <property type="evidence" value="ECO:0007669"/>
    <property type="project" value="UniProtKB-KW"/>
</dbReference>
<evidence type="ECO:0000259" key="4">
    <source>
        <dbReference type="SMART" id="SM00822"/>
    </source>
</evidence>
<dbReference type="AlphaFoldDB" id="A0A1B4V5Q0"/>
<dbReference type="SMART" id="SM00822">
    <property type="entry name" value="PKS_KR"/>
    <property type="match status" value="1"/>
</dbReference>
<dbReference type="EMBL" id="AP014936">
    <property type="protein sequence ID" value="BAU48869.1"/>
    <property type="molecule type" value="Genomic_DNA"/>
</dbReference>
<feature type="domain" description="Ketoreductase" evidence="4">
    <location>
        <begin position="3"/>
        <end position="182"/>
    </location>
</feature>
<dbReference type="InterPro" id="IPR002347">
    <property type="entry name" value="SDR_fam"/>
</dbReference>
<dbReference type="InterPro" id="IPR020904">
    <property type="entry name" value="Sc_DH/Rdtase_CS"/>
</dbReference>
<comment type="similarity">
    <text evidence="1 3">Belongs to the short-chain dehydrogenases/reductases (SDR) family.</text>
</comment>
<dbReference type="OrthoDB" id="9810734at2"/>
<evidence type="ECO:0000256" key="1">
    <source>
        <dbReference type="ARBA" id="ARBA00006484"/>
    </source>
</evidence>
<dbReference type="KEGG" id="sva:SVA_2319"/>
<dbReference type="Proteomes" id="UP000218899">
    <property type="component" value="Chromosome"/>
</dbReference>
<dbReference type="PRINTS" id="PR00081">
    <property type="entry name" value="GDHRDH"/>
</dbReference>